<dbReference type="InterPro" id="IPR006311">
    <property type="entry name" value="TAT_signal"/>
</dbReference>
<evidence type="ECO:0000313" key="2">
    <source>
        <dbReference type="EMBL" id="MFC6905528.1"/>
    </source>
</evidence>
<dbReference type="EMBL" id="JBHSXQ010000003">
    <property type="protein sequence ID" value="MFC6905528.1"/>
    <property type="molecule type" value="Genomic_DNA"/>
</dbReference>
<comment type="caution">
    <text evidence="2">The sequence shown here is derived from an EMBL/GenBank/DDBJ whole genome shotgun (WGS) entry which is preliminary data.</text>
</comment>
<dbReference type="PROSITE" id="PS51318">
    <property type="entry name" value="TAT"/>
    <property type="match status" value="1"/>
</dbReference>
<feature type="region of interest" description="Disordered" evidence="1">
    <location>
        <begin position="546"/>
        <end position="582"/>
    </location>
</feature>
<organism evidence="2 3">
    <name type="scientific">Halalkalicoccus tibetensis</name>
    <dbReference type="NCBI Taxonomy" id="175632"/>
    <lineage>
        <taxon>Archaea</taxon>
        <taxon>Methanobacteriati</taxon>
        <taxon>Methanobacteriota</taxon>
        <taxon>Stenosarchaea group</taxon>
        <taxon>Halobacteria</taxon>
        <taxon>Halobacteriales</taxon>
        <taxon>Halococcaceae</taxon>
        <taxon>Halalkalicoccus</taxon>
    </lineage>
</organism>
<evidence type="ECO:0000313" key="3">
    <source>
        <dbReference type="Proteomes" id="UP001596312"/>
    </source>
</evidence>
<proteinExistence type="predicted"/>
<dbReference type="RefSeq" id="WP_340604050.1">
    <property type="nucleotide sequence ID" value="NZ_JBBMXV010000003.1"/>
</dbReference>
<evidence type="ECO:0000256" key="1">
    <source>
        <dbReference type="SAM" id="MobiDB-lite"/>
    </source>
</evidence>
<reference evidence="2 3" key="1">
    <citation type="journal article" date="2019" name="Int. J. Syst. Evol. Microbiol.">
        <title>The Global Catalogue of Microorganisms (GCM) 10K type strain sequencing project: providing services to taxonomists for standard genome sequencing and annotation.</title>
        <authorList>
            <consortium name="The Broad Institute Genomics Platform"/>
            <consortium name="The Broad Institute Genome Sequencing Center for Infectious Disease"/>
            <person name="Wu L."/>
            <person name="Ma J."/>
        </authorList>
    </citation>
    <scope>NUCLEOTIDE SEQUENCE [LARGE SCALE GENOMIC DNA]</scope>
    <source>
        <strain evidence="2 3">CGMCC 1.3240</strain>
    </source>
</reference>
<dbReference type="SUPFAM" id="SSF51126">
    <property type="entry name" value="Pectin lyase-like"/>
    <property type="match status" value="1"/>
</dbReference>
<dbReference type="InterPro" id="IPR012334">
    <property type="entry name" value="Pectin_lyas_fold"/>
</dbReference>
<feature type="region of interest" description="Disordered" evidence="1">
    <location>
        <begin position="30"/>
        <end position="60"/>
    </location>
</feature>
<keyword evidence="3" id="KW-1185">Reference proteome</keyword>
<protein>
    <submittedName>
        <fullName evidence="2">Right-handed parallel beta-helix repeat-containing protein</fullName>
    </submittedName>
</protein>
<dbReference type="InterPro" id="IPR011050">
    <property type="entry name" value="Pectin_lyase_fold/virulence"/>
</dbReference>
<feature type="compositionally biased region" description="Acidic residues" evidence="1">
    <location>
        <begin position="551"/>
        <end position="567"/>
    </location>
</feature>
<sequence length="661" mass="70795">MQRHGSTGGSMGRRTYLTLGLAAVAGASVAPTPTRAQADDDPAPTDTEIGGGEEYDRHVSPDDADVVVSTAEELEAALAGGDVTIYVEDDATIDLSARRITIPGGVTLASGRGRDGSPGALITADRRASRLFQVYEDDVRITGLRFRGHRVGYHDPDGYVWDDASLAIRAYGDCEVDNCELYGWTHAGVGIGQHGSDPVDSAAHVHHCSFHDNMMEGLGYGVVVYRGDPLIEYNYFDRNRHSIAGGGQEGCSYEARYNIQGPTNLLFGFEMHSPGGERIDVHHNTFELVERRDGQATPAVAIRGVPSEGARVANNWFHNPTDPGDDRYLGDAPVVQYGGDVSGDGWNDVALSNNHYGPDEPEAGIGHPRGEVETAQLRVYVREAEDDEYVEGVTVSIEPHEGTPMDGYDGPYTAETVEGEEYFGTYALFEELPVGSYDLRATHPDYEVGVYEDLELDVSGRQPPIVLEPREGRTLTIADRGEPANYTFSVTGAVEPADGGDDEGDYEIDGSTVVGRLEDATDSFVYTGEIDLLDADAPVEVLLEGERAEVEPEPEPSPDPDPEDPELDGPVITLEGGSETDPTHYIIETGLGLEYADVEGATVDPGDGIVGTMAAGSLRGGRDAYRIPAGDTITGFIALGDVTVSIDGAELDDDEVVTYDD</sequence>
<dbReference type="AlphaFoldDB" id="A0ABD5V1Z7"/>
<dbReference type="Gene3D" id="2.160.20.10">
    <property type="entry name" value="Single-stranded right-handed beta-helix, Pectin lyase-like"/>
    <property type="match status" value="1"/>
</dbReference>
<accession>A0ABD5V1Z7</accession>
<name>A0ABD5V1Z7_9EURY</name>
<gene>
    <name evidence="2" type="ORF">ACFQGH_10010</name>
</gene>
<dbReference type="Proteomes" id="UP001596312">
    <property type="component" value="Unassembled WGS sequence"/>
</dbReference>